<feature type="domain" description="HipA-like C-terminal" evidence="3">
    <location>
        <begin position="64"/>
        <end position="265"/>
    </location>
</feature>
<dbReference type="GO" id="GO:0004674">
    <property type="term" value="F:protein serine/threonine kinase activity"/>
    <property type="evidence" value="ECO:0007669"/>
    <property type="project" value="TreeGrafter"/>
</dbReference>
<comment type="caution">
    <text evidence="4">The sequence shown here is derived from an EMBL/GenBank/DDBJ whole genome shotgun (WGS) entry which is preliminary data.</text>
</comment>
<evidence type="ECO:0000256" key="2">
    <source>
        <dbReference type="ARBA" id="ARBA00022777"/>
    </source>
</evidence>
<dbReference type="Pfam" id="PF07804">
    <property type="entry name" value="HipA_C"/>
    <property type="match status" value="1"/>
</dbReference>
<reference evidence="4" key="1">
    <citation type="submission" date="2019-03" db="EMBL/GenBank/DDBJ databases">
        <title>Single cell metagenomics reveals metabolic interactions within the superorganism composed of flagellate Streblomastix strix and complex community of Bacteroidetes bacteria on its surface.</title>
        <authorList>
            <person name="Treitli S.C."/>
            <person name="Kolisko M."/>
            <person name="Husnik F."/>
            <person name="Keeling P."/>
            <person name="Hampl V."/>
        </authorList>
    </citation>
    <scope>NUCLEOTIDE SEQUENCE</scope>
    <source>
        <strain evidence="4">STM</strain>
    </source>
</reference>
<dbReference type="AlphaFoldDB" id="A0A5J4QFM4"/>
<dbReference type="GO" id="GO:0005829">
    <property type="term" value="C:cytosol"/>
    <property type="evidence" value="ECO:0007669"/>
    <property type="project" value="TreeGrafter"/>
</dbReference>
<evidence type="ECO:0000256" key="1">
    <source>
        <dbReference type="ARBA" id="ARBA00022679"/>
    </source>
</evidence>
<gene>
    <name evidence="4" type="ORF">EZS27_029479</name>
</gene>
<sequence>MTILERLILVGSTGRGALEYCPDESVAMEESYVDFNQVATETEKILTSDYAGGSLDTLYQYGGSPGGARPKIFASIEAKEWLVKFKSSLDPINVGQKEYEYSLLAKECGIEMPETKLFEGKYFGVRRFDRTLEGKIHTISVAGLLNADYRIPCLDYTDLLKLCWTVTLDMEQVYTLFRQMVFNVAICNRDDHVKNFSFQLKGNKWQLSPAYDVLPSMGFNGFHTTTINNQGQPSWDDVMAVASVVGLNPRRSKSICDEIIEKCKAKNMYMKK</sequence>
<dbReference type="InterPro" id="IPR052028">
    <property type="entry name" value="HipA_Ser/Thr_kinase"/>
</dbReference>
<accession>A0A5J4QFM4</accession>
<dbReference type="InterPro" id="IPR012893">
    <property type="entry name" value="HipA-like_C"/>
</dbReference>
<dbReference type="Gene3D" id="1.10.1070.20">
    <property type="match status" value="1"/>
</dbReference>
<evidence type="ECO:0000259" key="3">
    <source>
        <dbReference type="Pfam" id="PF07804"/>
    </source>
</evidence>
<proteinExistence type="predicted"/>
<organism evidence="4">
    <name type="scientific">termite gut metagenome</name>
    <dbReference type="NCBI Taxonomy" id="433724"/>
    <lineage>
        <taxon>unclassified sequences</taxon>
        <taxon>metagenomes</taxon>
        <taxon>organismal metagenomes</taxon>
    </lineage>
</organism>
<name>A0A5J4QFM4_9ZZZZ</name>
<dbReference type="EMBL" id="SNRY01003486">
    <property type="protein sequence ID" value="KAA6320796.1"/>
    <property type="molecule type" value="Genomic_DNA"/>
</dbReference>
<evidence type="ECO:0000313" key="4">
    <source>
        <dbReference type="EMBL" id="KAA6320796.1"/>
    </source>
</evidence>
<dbReference type="PANTHER" id="PTHR37419">
    <property type="entry name" value="SERINE/THREONINE-PROTEIN KINASE TOXIN HIPA"/>
    <property type="match status" value="1"/>
</dbReference>
<keyword evidence="2" id="KW-0418">Kinase</keyword>
<protein>
    <recommendedName>
        <fullName evidence="3">HipA-like C-terminal domain-containing protein</fullName>
    </recommendedName>
</protein>
<dbReference type="PANTHER" id="PTHR37419:SF8">
    <property type="entry name" value="TOXIN YJJJ"/>
    <property type="match status" value="1"/>
</dbReference>
<keyword evidence="1" id="KW-0808">Transferase</keyword>